<evidence type="ECO:0000256" key="2">
    <source>
        <dbReference type="HAMAP-Rule" id="MF_01270"/>
    </source>
</evidence>
<comment type="pathway">
    <text evidence="2">Cell wall biogenesis; peptidoglycan recycling.</text>
</comment>
<comment type="pathway">
    <text evidence="2">Amino-sugar metabolism; 1,6-anhydro-N-acetylmuramate degradation.</text>
</comment>
<proteinExistence type="inferred from homology"/>
<protein>
    <recommendedName>
        <fullName evidence="2">Anhydro-N-acetylmuramic acid kinase</fullName>
        <ecNumber evidence="2">2.7.1.170</ecNumber>
    </recommendedName>
    <alternativeName>
        <fullName evidence="2">AnhMurNAc kinase</fullName>
    </alternativeName>
</protein>
<dbReference type="NCBIfam" id="NF007141">
    <property type="entry name" value="PRK09585.1-5"/>
    <property type="match status" value="1"/>
</dbReference>
<gene>
    <name evidence="2 3" type="primary">anmK</name>
    <name evidence="3" type="ORF">TMPK1_33680</name>
</gene>
<reference evidence="3" key="1">
    <citation type="submission" date="2021-02" db="EMBL/GenBank/DDBJ databases">
        <title>Genome sequence of Rhodospirillales sp. strain TMPK1 isolated from soil.</title>
        <authorList>
            <person name="Nakai R."/>
            <person name="Kusada H."/>
            <person name="Tamaki H."/>
        </authorList>
    </citation>
    <scope>NUCLEOTIDE SEQUENCE</scope>
    <source>
        <strain evidence="3">TMPK1</strain>
    </source>
</reference>
<comment type="catalytic activity">
    <reaction evidence="2">
        <text>1,6-anhydro-N-acetyl-beta-muramate + ATP + H2O = N-acetyl-D-muramate 6-phosphate + ADP + H(+)</text>
        <dbReference type="Rhea" id="RHEA:24952"/>
        <dbReference type="ChEBI" id="CHEBI:15377"/>
        <dbReference type="ChEBI" id="CHEBI:15378"/>
        <dbReference type="ChEBI" id="CHEBI:30616"/>
        <dbReference type="ChEBI" id="CHEBI:58690"/>
        <dbReference type="ChEBI" id="CHEBI:58722"/>
        <dbReference type="ChEBI" id="CHEBI:456216"/>
        <dbReference type="EC" id="2.7.1.170"/>
    </reaction>
</comment>
<dbReference type="RefSeq" id="WP_420244488.1">
    <property type="nucleotide sequence ID" value="NZ_BOPV01000001.1"/>
</dbReference>
<dbReference type="EMBL" id="BOPV01000001">
    <property type="protein sequence ID" value="GIL41131.1"/>
    <property type="molecule type" value="Genomic_DNA"/>
</dbReference>
<evidence type="ECO:0000313" key="4">
    <source>
        <dbReference type="Proteomes" id="UP000681075"/>
    </source>
</evidence>
<comment type="caution">
    <text evidence="3">The sequence shown here is derived from an EMBL/GenBank/DDBJ whole genome shotgun (WGS) entry which is preliminary data.</text>
</comment>
<keyword evidence="2" id="KW-0808">Transferase</keyword>
<dbReference type="EC" id="2.7.1.170" evidence="2"/>
<dbReference type="InterPro" id="IPR043129">
    <property type="entry name" value="ATPase_NBD"/>
</dbReference>
<dbReference type="Proteomes" id="UP000681075">
    <property type="component" value="Unassembled WGS sequence"/>
</dbReference>
<evidence type="ECO:0000313" key="3">
    <source>
        <dbReference type="EMBL" id="GIL41131.1"/>
    </source>
</evidence>
<dbReference type="InterPro" id="IPR005338">
    <property type="entry name" value="Anhydro_N_Ac-Mur_kinase"/>
</dbReference>
<comment type="function">
    <text evidence="2">Catalyzes the specific phosphorylation of 1,6-anhydro-N-acetylmuramic acid (anhMurNAc) with the simultaneous cleavage of the 1,6-anhydro ring, generating MurNAc-6-P. Is required for the utilization of anhMurNAc either imported from the medium or derived from its own cell wall murein, and thus plays a role in cell wall recycling.</text>
</comment>
<dbReference type="PANTHER" id="PTHR30605:SF0">
    <property type="entry name" value="ANHYDRO-N-ACETYLMURAMIC ACID KINASE"/>
    <property type="match status" value="1"/>
</dbReference>
<dbReference type="GO" id="GO:0006040">
    <property type="term" value="P:amino sugar metabolic process"/>
    <property type="evidence" value="ECO:0007669"/>
    <property type="project" value="InterPro"/>
</dbReference>
<name>A0A8S8XGM3_9PROT</name>
<dbReference type="Gene3D" id="3.30.420.40">
    <property type="match status" value="2"/>
</dbReference>
<keyword evidence="1 2" id="KW-0119">Carbohydrate metabolism</keyword>
<dbReference type="AlphaFoldDB" id="A0A8S8XGM3"/>
<sequence>MRTAVHTMTAIGLMSGTSMDGIDAALLETDGEAHLVAGPALMVPYPAELRSRLRSLVLEQQGDVAAIERDLTLAHAEIVRLLLADAGLDRAQVDLLGFHGHTLLHAPHERRTWQIGDGALLAATTGIATVNDFRSADVAAGGQGAPLVPLYHAALAASLPKPVAVLNLGGVGNVTWLGPNNDIRAFDCGPGNALLDDWMTTKLGRAYDEDGAVARAGRVDATALASLLSHPFFDVAGPKSLDRNSFSSAPVQSLSVEDGAATLLAFTVEAARRAILREGTPLQVLVTGGGRRNSAIMDALRDGFAGSQILSVDAIGWDGDVLEAQAFAYLAVRSLRGLPLSLPGTTGVPAPQLGGVLHKTTAERSASAA</sequence>
<keyword evidence="4" id="KW-1185">Reference proteome</keyword>
<accession>A0A8S8XGM3</accession>
<dbReference type="GO" id="GO:0016773">
    <property type="term" value="F:phosphotransferase activity, alcohol group as acceptor"/>
    <property type="evidence" value="ECO:0007669"/>
    <property type="project" value="UniProtKB-UniRule"/>
</dbReference>
<dbReference type="GO" id="GO:0016301">
    <property type="term" value="F:kinase activity"/>
    <property type="evidence" value="ECO:0007669"/>
    <property type="project" value="UniProtKB-KW"/>
</dbReference>
<dbReference type="GO" id="GO:0009254">
    <property type="term" value="P:peptidoglycan turnover"/>
    <property type="evidence" value="ECO:0007669"/>
    <property type="project" value="UniProtKB-UniRule"/>
</dbReference>
<dbReference type="HAMAP" id="MF_01270">
    <property type="entry name" value="AnhMurNAc_kinase"/>
    <property type="match status" value="1"/>
</dbReference>
<comment type="similarity">
    <text evidence="2">Belongs to the anhydro-N-acetylmuramic acid kinase family.</text>
</comment>
<keyword evidence="2" id="KW-0547">Nucleotide-binding</keyword>
<keyword evidence="2 3" id="KW-0418">Kinase</keyword>
<dbReference type="SUPFAM" id="SSF53067">
    <property type="entry name" value="Actin-like ATPase domain"/>
    <property type="match status" value="1"/>
</dbReference>
<dbReference type="PANTHER" id="PTHR30605">
    <property type="entry name" value="ANHYDRO-N-ACETYLMURAMIC ACID KINASE"/>
    <property type="match status" value="1"/>
</dbReference>
<organism evidence="3 4">
    <name type="scientific">Roseiterribacter gracilis</name>
    <dbReference type="NCBI Taxonomy" id="2812848"/>
    <lineage>
        <taxon>Bacteria</taxon>
        <taxon>Pseudomonadati</taxon>
        <taxon>Pseudomonadota</taxon>
        <taxon>Alphaproteobacteria</taxon>
        <taxon>Rhodospirillales</taxon>
        <taxon>Roseiterribacteraceae</taxon>
        <taxon>Roseiterribacter</taxon>
    </lineage>
</organism>
<keyword evidence="2" id="KW-0067">ATP-binding</keyword>
<dbReference type="GO" id="GO:0005524">
    <property type="term" value="F:ATP binding"/>
    <property type="evidence" value="ECO:0007669"/>
    <property type="project" value="UniProtKB-UniRule"/>
</dbReference>
<dbReference type="GO" id="GO:0097175">
    <property type="term" value="P:1,6-anhydro-N-acetyl-beta-muramic acid catabolic process"/>
    <property type="evidence" value="ECO:0007669"/>
    <property type="project" value="UniProtKB-UniRule"/>
</dbReference>
<evidence type="ECO:0000256" key="1">
    <source>
        <dbReference type="ARBA" id="ARBA00023277"/>
    </source>
</evidence>
<dbReference type="Pfam" id="PF03702">
    <property type="entry name" value="AnmK"/>
    <property type="match status" value="1"/>
</dbReference>
<feature type="binding site" evidence="2">
    <location>
        <begin position="16"/>
        <end position="23"/>
    </location>
    <ligand>
        <name>ATP</name>
        <dbReference type="ChEBI" id="CHEBI:30616"/>
    </ligand>
</feature>